<name>A0A0D2AHM9_9EURO</name>
<evidence type="ECO:0000313" key="1">
    <source>
        <dbReference type="EMBL" id="KIW39636.1"/>
    </source>
</evidence>
<dbReference type="HOGENOM" id="CLU_2084860_0_0_1"/>
<accession>A0A0D2AHM9</accession>
<dbReference type="AlphaFoldDB" id="A0A0D2AHM9"/>
<protein>
    <submittedName>
        <fullName evidence="1">Uncharacterized protein</fullName>
    </submittedName>
</protein>
<proteinExistence type="predicted"/>
<gene>
    <name evidence="1" type="ORF">PV06_08233</name>
</gene>
<organism evidence="1 2">
    <name type="scientific">Exophiala oligosperma</name>
    <dbReference type="NCBI Taxonomy" id="215243"/>
    <lineage>
        <taxon>Eukaryota</taxon>
        <taxon>Fungi</taxon>
        <taxon>Dikarya</taxon>
        <taxon>Ascomycota</taxon>
        <taxon>Pezizomycotina</taxon>
        <taxon>Eurotiomycetes</taxon>
        <taxon>Chaetothyriomycetidae</taxon>
        <taxon>Chaetothyriales</taxon>
        <taxon>Herpotrichiellaceae</taxon>
        <taxon>Exophiala</taxon>
    </lineage>
</organism>
<reference evidence="1 2" key="1">
    <citation type="submission" date="2015-01" db="EMBL/GenBank/DDBJ databases">
        <title>The Genome Sequence of Exophiala oligosperma CBS72588.</title>
        <authorList>
            <consortium name="The Broad Institute Genomics Platform"/>
            <person name="Cuomo C."/>
            <person name="de Hoog S."/>
            <person name="Gorbushina A."/>
            <person name="Stielow B."/>
            <person name="Teixiera M."/>
            <person name="Abouelleil A."/>
            <person name="Chapman S.B."/>
            <person name="Priest M."/>
            <person name="Young S.K."/>
            <person name="Wortman J."/>
            <person name="Nusbaum C."/>
            <person name="Birren B."/>
        </authorList>
    </citation>
    <scope>NUCLEOTIDE SEQUENCE [LARGE SCALE GENOMIC DNA]</scope>
    <source>
        <strain evidence="1 2">CBS 72588</strain>
    </source>
</reference>
<dbReference type="VEuPathDB" id="FungiDB:PV06_08233"/>
<sequence length="117" mass="13313">METEVMRNELTPSTSSNRILDLSVLPEVSESVQTPQRFEEPYVADEWKATPVTKQEHAHLRSARDARDNLGVIREMLVRGSCVNLSCSLWLQTEIASQTHIIRENGLLTDRSHMAPR</sequence>
<evidence type="ECO:0000313" key="2">
    <source>
        <dbReference type="Proteomes" id="UP000053342"/>
    </source>
</evidence>
<keyword evidence="2" id="KW-1185">Reference proteome</keyword>
<dbReference type="GeneID" id="27360307"/>
<dbReference type="RefSeq" id="XP_016259852.1">
    <property type="nucleotide sequence ID" value="XM_016409544.1"/>
</dbReference>
<dbReference type="Proteomes" id="UP000053342">
    <property type="component" value="Unassembled WGS sequence"/>
</dbReference>
<dbReference type="EMBL" id="KN847339">
    <property type="protein sequence ID" value="KIW39636.1"/>
    <property type="molecule type" value="Genomic_DNA"/>
</dbReference>